<name>A0A382CVL3_9ZZZZ</name>
<dbReference type="InterPro" id="IPR011701">
    <property type="entry name" value="MFS"/>
</dbReference>
<dbReference type="InterPro" id="IPR036259">
    <property type="entry name" value="MFS_trans_sf"/>
</dbReference>
<dbReference type="EMBL" id="UINC01036326">
    <property type="protein sequence ID" value="SVB30125.1"/>
    <property type="molecule type" value="Genomic_DNA"/>
</dbReference>
<organism evidence="2">
    <name type="scientific">marine metagenome</name>
    <dbReference type="NCBI Taxonomy" id="408172"/>
    <lineage>
        <taxon>unclassified sequences</taxon>
        <taxon>metagenomes</taxon>
        <taxon>ecological metagenomes</taxon>
    </lineage>
</organism>
<feature type="transmembrane region" description="Helical" evidence="1">
    <location>
        <begin position="64"/>
        <end position="82"/>
    </location>
</feature>
<dbReference type="Gene3D" id="1.20.1250.20">
    <property type="entry name" value="MFS general substrate transporter like domains"/>
    <property type="match status" value="1"/>
</dbReference>
<evidence type="ECO:0008006" key="3">
    <source>
        <dbReference type="Google" id="ProtNLM"/>
    </source>
</evidence>
<feature type="transmembrane region" description="Helical" evidence="1">
    <location>
        <begin position="31"/>
        <end position="52"/>
    </location>
</feature>
<dbReference type="PANTHER" id="PTHR23521:SF3">
    <property type="entry name" value="MFS TRANSPORTER"/>
    <property type="match status" value="1"/>
</dbReference>
<dbReference type="Pfam" id="PF07690">
    <property type="entry name" value="MFS_1"/>
    <property type="match status" value="1"/>
</dbReference>
<feature type="transmembrane region" description="Helical" evidence="1">
    <location>
        <begin position="148"/>
        <end position="168"/>
    </location>
</feature>
<protein>
    <recommendedName>
        <fullName evidence="3">Major facilitator superfamily (MFS) profile domain-containing protein</fullName>
    </recommendedName>
</protein>
<keyword evidence="1" id="KW-0472">Membrane</keyword>
<gene>
    <name evidence="2" type="ORF">METZ01_LOCUS182979</name>
</gene>
<evidence type="ECO:0000256" key="1">
    <source>
        <dbReference type="SAM" id="Phobius"/>
    </source>
</evidence>
<dbReference type="GO" id="GO:0022857">
    <property type="term" value="F:transmembrane transporter activity"/>
    <property type="evidence" value="ECO:0007669"/>
    <property type="project" value="InterPro"/>
</dbReference>
<feature type="non-terminal residue" evidence="2">
    <location>
        <position position="216"/>
    </location>
</feature>
<sequence length="216" mass="22802">MFLGILFIGLGNGLQGTLSSWRADFEGFSVLTTGLIMSGYFIGQLVSSILAPKQIKKTGQIRTYAAYASIASTAILIQILFIEPPVWFVARFLSGFCIAGIMIIVEGWLNSISSNENRGQIFSIHMIVVWGGLALGQGLFAVDDPAGVSLFLLASILLSISLIPILLTEIKAPEADVQESLGLRALWKASPSGVATIGLSGLASAGFFGVGTIYAV</sequence>
<feature type="transmembrane region" description="Helical" evidence="1">
    <location>
        <begin position="88"/>
        <end position="109"/>
    </location>
</feature>
<dbReference type="PANTHER" id="PTHR23521">
    <property type="entry name" value="TRANSPORTER MFS SUPERFAMILY"/>
    <property type="match status" value="1"/>
</dbReference>
<keyword evidence="1" id="KW-0812">Transmembrane</keyword>
<dbReference type="AlphaFoldDB" id="A0A382CVL3"/>
<dbReference type="SUPFAM" id="SSF103473">
    <property type="entry name" value="MFS general substrate transporter"/>
    <property type="match status" value="1"/>
</dbReference>
<proteinExistence type="predicted"/>
<keyword evidence="1" id="KW-1133">Transmembrane helix</keyword>
<feature type="transmembrane region" description="Helical" evidence="1">
    <location>
        <begin position="189"/>
        <end position="215"/>
    </location>
</feature>
<feature type="transmembrane region" description="Helical" evidence="1">
    <location>
        <begin position="121"/>
        <end position="142"/>
    </location>
</feature>
<evidence type="ECO:0000313" key="2">
    <source>
        <dbReference type="EMBL" id="SVB30125.1"/>
    </source>
</evidence>
<accession>A0A382CVL3</accession>
<dbReference type="GO" id="GO:0005886">
    <property type="term" value="C:plasma membrane"/>
    <property type="evidence" value="ECO:0007669"/>
    <property type="project" value="TreeGrafter"/>
</dbReference>
<reference evidence="2" key="1">
    <citation type="submission" date="2018-05" db="EMBL/GenBank/DDBJ databases">
        <authorList>
            <person name="Lanie J.A."/>
            <person name="Ng W.-L."/>
            <person name="Kazmierczak K.M."/>
            <person name="Andrzejewski T.M."/>
            <person name="Davidsen T.M."/>
            <person name="Wayne K.J."/>
            <person name="Tettelin H."/>
            <person name="Glass J.I."/>
            <person name="Rusch D."/>
            <person name="Podicherti R."/>
            <person name="Tsui H.-C.T."/>
            <person name="Winkler M.E."/>
        </authorList>
    </citation>
    <scope>NUCLEOTIDE SEQUENCE</scope>
</reference>